<dbReference type="InterPro" id="IPR029058">
    <property type="entry name" value="AB_hydrolase_fold"/>
</dbReference>
<dbReference type="PANTHER" id="PTHR43265">
    <property type="entry name" value="ESTERASE ESTD"/>
    <property type="match status" value="1"/>
</dbReference>
<feature type="signal peptide" evidence="1">
    <location>
        <begin position="1"/>
        <end position="18"/>
    </location>
</feature>
<evidence type="ECO:0000313" key="4">
    <source>
        <dbReference type="Proteomes" id="UP000236737"/>
    </source>
</evidence>
<dbReference type="Pfam" id="PF12146">
    <property type="entry name" value="Hydrolase_4"/>
    <property type="match status" value="1"/>
</dbReference>
<dbReference type="RefSeq" id="WP_104000820.1">
    <property type="nucleotide sequence ID" value="NZ_FNVP01000015.1"/>
</dbReference>
<dbReference type="InterPro" id="IPR022742">
    <property type="entry name" value="Hydrolase_4"/>
</dbReference>
<feature type="domain" description="Serine aminopeptidase S33" evidence="2">
    <location>
        <begin position="78"/>
        <end position="277"/>
    </location>
</feature>
<dbReference type="PANTHER" id="PTHR43265:SF1">
    <property type="entry name" value="ESTERASE ESTD"/>
    <property type="match status" value="1"/>
</dbReference>
<dbReference type="InterPro" id="IPR053145">
    <property type="entry name" value="AB_hydrolase_Est10"/>
</dbReference>
<evidence type="ECO:0000259" key="2">
    <source>
        <dbReference type="Pfam" id="PF12146"/>
    </source>
</evidence>
<dbReference type="Proteomes" id="UP000236737">
    <property type="component" value="Unassembled WGS sequence"/>
</dbReference>
<evidence type="ECO:0000313" key="3">
    <source>
        <dbReference type="EMBL" id="SEG46557.1"/>
    </source>
</evidence>
<dbReference type="AlphaFoldDB" id="A0A1H6AES1"/>
<dbReference type="GO" id="GO:0052689">
    <property type="term" value="F:carboxylic ester hydrolase activity"/>
    <property type="evidence" value="ECO:0007669"/>
    <property type="project" value="TreeGrafter"/>
</dbReference>
<proteinExistence type="predicted"/>
<dbReference type="OrthoDB" id="9809549at2"/>
<organism evidence="3 4">
    <name type="scientific">Flavobacterium urumqiense</name>
    <dbReference type="NCBI Taxonomy" id="935224"/>
    <lineage>
        <taxon>Bacteria</taxon>
        <taxon>Pseudomonadati</taxon>
        <taxon>Bacteroidota</taxon>
        <taxon>Flavobacteriia</taxon>
        <taxon>Flavobacteriales</taxon>
        <taxon>Flavobacteriaceae</taxon>
        <taxon>Flavobacterium</taxon>
    </lineage>
</organism>
<name>A0A1H6AES1_9FLAO</name>
<dbReference type="SUPFAM" id="SSF53474">
    <property type="entry name" value="alpha/beta-Hydrolases"/>
    <property type="match status" value="1"/>
</dbReference>
<dbReference type="Gene3D" id="3.40.50.1820">
    <property type="entry name" value="alpha/beta hydrolase"/>
    <property type="match status" value="1"/>
</dbReference>
<keyword evidence="1" id="KW-0732">Signal</keyword>
<dbReference type="EMBL" id="FNVP01000015">
    <property type="protein sequence ID" value="SEG46557.1"/>
    <property type="molecule type" value="Genomic_DNA"/>
</dbReference>
<accession>A0A1H6AES1</accession>
<sequence length="315" mass="35041">MKKSIFAFLILLSTLGFSQEKTDLTSVDKKEIIINPILKGTLYSPLKENKKTNLIILIAGSGPTDRDGNQKGMTNNSLKYLSEDLSKNNQAVFSYDKRIIAQMAAGTVNEAALSFDDFINDAKEVIHFFKKQKKYSKIIVVGHSEGSLIGMIAANKNADAFISLAGAGRTIDAVIVEQIEKQAPSLKDEVQKDLEILKSGQTFELKNKMLASLFRESVQPYMISWIKYNPQNEIKKLGIPVLLINGTKDLQVSISDAELLKKAKPEAKLVIIEDMNHIFKNIKGDDTENMKSYSDPNLPITEKLVTAINLFIKSL</sequence>
<evidence type="ECO:0000256" key="1">
    <source>
        <dbReference type="SAM" id="SignalP"/>
    </source>
</evidence>
<feature type="chain" id="PRO_5009292608" description="Serine aminopeptidase S33 domain-containing protein" evidence="1">
    <location>
        <begin position="19"/>
        <end position="315"/>
    </location>
</feature>
<protein>
    <recommendedName>
        <fullName evidence="2">Serine aminopeptidase S33 domain-containing protein</fullName>
    </recommendedName>
</protein>
<reference evidence="4" key="1">
    <citation type="submission" date="2016-10" db="EMBL/GenBank/DDBJ databases">
        <authorList>
            <person name="Varghese N."/>
            <person name="Submissions S."/>
        </authorList>
    </citation>
    <scope>NUCLEOTIDE SEQUENCE [LARGE SCALE GENOMIC DNA]</scope>
    <source>
        <strain evidence="4">CGMCC 1.9230</strain>
    </source>
</reference>
<gene>
    <name evidence="3" type="ORF">SAMN04488130_11527</name>
</gene>
<keyword evidence="4" id="KW-1185">Reference proteome</keyword>